<dbReference type="InterPro" id="IPR043128">
    <property type="entry name" value="Rev_trsase/Diguanyl_cyclase"/>
</dbReference>
<dbReference type="AlphaFoldDB" id="A5FU54"/>
<keyword evidence="11" id="KW-0614">Plasmid</keyword>
<dbReference type="InterPro" id="IPR025188">
    <property type="entry name" value="DUF4113"/>
</dbReference>
<comment type="catalytic activity">
    <reaction evidence="9">
        <text>DNA(n) + a 2'-deoxyribonucleoside 5'-triphosphate = DNA(n+1) + diphosphate</text>
        <dbReference type="Rhea" id="RHEA:22508"/>
        <dbReference type="Rhea" id="RHEA-COMP:17339"/>
        <dbReference type="Rhea" id="RHEA-COMP:17340"/>
        <dbReference type="ChEBI" id="CHEBI:33019"/>
        <dbReference type="ChEBI" id="CHEBI:61560"/>
        <dbReference type="ChEBI" id="CHEBI:173112"/>
        <dbReference type="EC" id="2.7.7.7"/>
    </reaction>
</comment>
<keyword evidence="7" id="KW-0742">SOS response</keyword>
<dbReference type="InterPro" id="IPR017961">
    <property type="entry name" value="DNA_pol_Y-fam_little_finger"/>
</dbReference>
<dbReference type="HOGENOM" id="CLU_012348_3_0_5"/>
<evidence type="ECO:0000256" key="4">
    <source>
        <dbReference type="ARBA" id="ARBA00022763"/>
    </source>
</evidence>
<dbReference type="Gene3D" id="3.40.1170.60">
    <property type="match status" value="1"/>
</dbReference>
<gene>
    <name evidence="11" type="ordered locus">Acry_3536</name>
</gene>
<feature type="domain" description="UmuC" evidence="10">
    <location>
        <begin position="4"/>
        <end position="186"/>
    </location>
</feature>
<comment type="function">
    <text evidence="8">Poorly processive, error-prone DNA polymerase involved in untargeted mutagenesis. Copies undamaged DNA at stalled replication forks, which arise in vivo from mismatched or misaligned primer ends. These misaligned primers can be extended by PolIV. Exhibits no 3'-5' exonuclease (proofreading) activity. May be involved in translesional synthesis, in conjunction with the beta clamp from PolIII.</text>
</comment>
<dbReference type="Proteomes" id="UP000000245">
    <property type="component" value="Plasmid pACRY03"/>
</dbReference>
<evidence type="ECO:0000313" key="12">
    <source>
        <dbReference type="Proteomes" id="UP000000245"/>
    </source>
</evidence>
<dbReference type="InterPro" id="IPR001126">
    <property type="entry name" value="UmuC"/>
</dbReference>
<name>A5FU54_ACICJ</name>
<dbReference type="GO" id="GO:0009432">
    <property type="term" value="P:SOS response"/>
    <property type="evidence" value="ECO:0007669"/>
    <property type="project" value="UniProtKB-KW"/>
</dbReference>
<dbReference type="PROSITE" id="PS50173">
    <property type="entry name" value="UMUC"/>
    <property type="match status" value="1"/>
</dbReference>
<evidence type="ECO:0000256" key="5">
    <source>
        <dbReference type="ARBA" id="ARBA00023199"/>
    </source>
</evidence>
<keyword evidence="5" id="KW-0741">SOS mutagenesis</keyword>
<evidence type="ECO:0000313" key="11">
    <source>
        <dbReference type="EMBL" id="ABQ29136.1"/>
    </source>
</evidence>
<proteinExistence type="inferred from homology"/>
<dbReference type="GO" id="GO:0003887">
    <property type="term" value="F:DNA-directed DNA polymerase activity"/>
    <property type="evidence" value="ECO:0007669"/>
    <property type="project" value="UniProtKB-EC"/>
</dbReference>
<evidence type="ECO:0000259" key="10">
    <source>
        <dbReference type="PROSITE" id="PS50173"/>
    </source>
</evidence>
<dbReference type="Gene3D" id="1.10.150.20">
    <property type="entry name" value="5' to 3' exonuclease, C-terminal subdomain"/>
    <property type="match status" value="1"/>
</dbReference>
<organism evidence="11 12">
    <name type="scientific">Acidiphilium cryptum (strain JF-5)</name>
    <dbReference type="NCBI Taxonomy" id="349163"/>
    <lineage>
        <taxon>Bacteria</taxon>
        <taxon>Pseudomonadati</taxon>
        <taxon>Pseudomonadota</taxon>
        <taxon>Alphaproteobacteria</taxon>
        <taxon>Acetobacterales</taxon>
        <taxon>Acidocellaceae</taxon>
        <taxon>Acidiphilium</taxon>
    </lineage>
</organism>
<dbReference type="InterPro" id="IPR050116">
    <property type="entry name" value="DNA_polymerase-Y"/>
</dbReference>
<dbReference type="Gene3D" id="3.30.70.270">
    <property type="match status" value="1"/>
</dbReference>
<evidence type="ECO:0000256" key="3">
    <source>
        <dbReference type="ARBA" id="ARBA00012417"/>
    </source>
</evidence>
<dbReference type="GO" id="GO:0003684">
    <property type="term" value="F:damaged DNA binding"/>
    <property type="evidence" value="ECO:0007669"/>
    <property type="project" value="InterPro"/>
</dbReference>
<dbReference type="KEGG" id="acr:Acry_3536"/>
<dbReference type="EC" id="2.7.7.7" evidence="3"/>
<dbReference type="InterPro" id="IPR036775">
    <property type="entry name" value="DNA_pol_Y-fam_lit_finger_sf"/>
</dbReference>
<dbReference type="EMBL" id="CP000691">
    <property type="protein sequence ID" value="ABQ29136.1"/>
    <property type="molecule type" value="Genomic_DNA"/>
</dbReference>
<dbReference type="SUPFAM" id="SSF56672">
    <property type="entry name" value="DNA/RNA polymerases"/>
    <property type="match status" value="1"/>
</dbReference>
<evidence type="ECO:0000256" key="1">
    <source>
        <dbReference type="ARBA" id="ARBA00010945"/>
    </source>
</evidence>
<dbReference type="CDD" id="cd01700">
    <property type="entry name" value="PolY_Pol_V_umuC"/>
    <property type="match status" value="1"/>
</dbReference>
<geneLocation type="plasmid" evidence="11 12">
    <name>pACRY03</name>
</geneLocation>
<evidence type="ECO:0000256" key="9">
    <source>
        <dbReference type="ARBA" id="ARBA00049244"/>
    </source>
</evidence>
<keyword evidence="4" id="KW-0227">DNA damage</keyword>
<reference evidence="11 12" key="1">
    <citation type="submission" date="2007-05" db="EMBL/GenBank/DDBJ databases">
        <title>Complete sequence of plasmid3 pACRY03 of Acidiphilium cryptum JF-5.</title>
        <authorList>
            <consortium name="US DOE Joint Genome Institute"/>
            <person name="Copeland A."/>
            <person name="Lucas S."/>
            <person name="Lapidus A."/>
            <person name="Barry K."/>
            <person name="Detter J.C."/>
            <person name="Glavina del Rio T."/>
            <person name="Hammon N."/>
            <person name="Israni S."/>
            <person name="Dalin E."/>
            <person name="Tice H."/>
            <person name="Pitluck S."/>
            <person name="Sims D."/>
            <person name="Brettin T."/>
            <person name="Bruce D."/>
            <person name="Han C."/>
            <person name="Schmutz J."/>
            <person name="Larimer F."/>
            <person name="Land M."/>
            <person name="Hauser L."/>
            <person name="Kyrpides N."/>
            <person name="Kim E."/>
            <person name="Magnuson T."/>
            <person name="Richardson P."/>
        </authorList>
    </citation>
    <scope>NUCLEOTIDE SEQUENCE [LARGE SCALE GENOMIC DNA]</scope>
    <source>
        <strain evidence="12">JF-5</strain>
        <plasmid evidence="12">Plasmid pACRY03</plasmid>
    </source>
</reference>
<comment type="similarity">
    <text evidence="1">Belongs to the DNA polymerase type-Y family.</text>
</comment>
<dbReference type="GO" id="GO:0006281">
    <property type="term" value="P:DNA repair"/>
    <property type="evidence" value="ECO:0007669"/>
    <property type="project" value="UniProtKB-KW"/>
</dbReference>
<dbReference type="Gene3D" id="3.30.1490.100">
    <property type="entry name" value="DNA polymerase, Y-family, little finger domain"/>
    <property type="match status" value="1"/>
</dbReference>
<dbReference type="RefSeq" id="WP_011930802.1">
    <property type="nucleotide sequence ID" value="NC_009469.1"/>
</dbReference>
<dbReference type="Pfam" id="PF11799">
    <property type="entry name" value="IMS_C"/>
    <property type="match status" value="1"/>
</dbReference>
<dbReference type="PANTHER" id="PTHR11076:SF34">
    <property type="entry name" value="PROTEIN UMUC"/>
    <property type="match status" value="1"/>
</dbReference>
<evidence type="ECO:0000256" key="7">
    <source>
        <dbReference type="ARBA" id="ARBA00023236"/>
    </source>
</evidence>
<keyword evidence="12" id="KW-1185">Reference proteome</keyword>
<protein>
    <recommendedName>
        <fullName evidence="3">DNA-directed DNA polymerase</fullName>
        <ecNumber evidence="3">2.7.7.7</ecNumber>
    </recommendedName>
</protein>
<dbReference type="GO" id="GO:0005829">
    <property type="term" value="C:cytosol"/>
    <property type="evidence" value="ECO:0007669"/>
    <property type="project" value="TreeGrafter"/>
</dbReference>
<dbReference type="GO" id="GO:0042276">
    <property type="term" value="P:error-prone translesion synthesis"/>
    <property type="evidence" value="ECO:0007669"/>
    <property type="project" value="TreeGrafter"/>
</dbReference>
<dbReference type="Pfam" id="PF13438">
    <property type="entry name" value="DUF4113"/>
    <property type="match status" value="1"/>
</dbReference>
<dbReference type="Pfam" id="PF00817">
    <property type="entry name" value="IMS"/>
    <property type="match status" value="1"/>
</dbReference>
<accession>A5FU54</accession>
<dbReference type="PANTHER" id="PTHR11076">
    <property type="entry name" value="DNA REPAIR POLYMERASE UMUC / TRANSFERASE FAMILY MEMBER"/>
    <property type="match status" value="1"/>
</dbReference>
<keyword evidence="6" id="KW-0234">DNA repair</keyword>
<dbReference type="InterPro" id="IPR043502">
    <property type="entry name" value="DNA/RNA_pol_sf"/>
</dbReference>
<evidence type="ECO:0000256" key="8">
    <source>
        <dbReference type="ARBA" id="ARBA00025589"/>
    </source>
</evidence>
<evidence type="ECO:0000256" key="6">
    <source>
        <dbReference type="ARBA" id="ARBA00023204"/>
    </source>
</evidence>
<comment type="subunit">
    <text evidence="2">Monomer.</text>
</comment>
<evidence type="ECO:0000256" key="2">
    <source>
        <dbReference type="ARBA" id="ARBA00011245"/>
    </source>
</evidence>
<sequence length="418" mass="46074">MPTFGLIDGNSFYCSAEQAFAPELRSRPLVVLSNNDGCAIARTPEAKALGIKMGEPWHLFRKRPESRAVEWRSSNYALYGDMSRRVYDVLTERVPQVEPYSIDEMFLDLDGIPDLDRFCRDLRRDVRQIAKIPTCVGIGPTKTIAKLANKIAKKETALGGVCDLRDPELRARHYERLPIAEVWGIGGQVGAKLAAAGITTIADFVRADPRAVRDMLTVTGARVQTELRGASCLPLSLMAPTRKGIAVSRSFGHMIDRPAELREAICTFAARAAEKLRAEGLEAGQITVFTHTNPHNGDPWYSAQRQGKIEPTADTGLLIGEAIRLLRAVWHPGYRYFKAGVMLQDLAPARRQAVLFASFDRDQSAAAMKAMDAINARFGRGTLRIASTATSPSWGARRQNLSPRYTTQAGEMLVANSF</sequence>